<proteinExistence type="predicted"/>
<dbReference type="SUPFAM" id="SSF56672">
    <property type="entry name" value="DNA/RNA polymerases"/>
    <property type="match status" value="1"/>
</dbReference>
<dbReference type="AlphaFoldDB" id="A0AAW2HH63"/>
<protein>
    <recommendedName>
        <fullName evidence="1">Reverse transcriptase domain-containing protein</fullName>
    </recommendedName>
</protein>
<name>A0AAW2HH63_9NEOP</name>
<organism evidence="2">
    <name type="scientific">Menopon gallinae</name>
    <name type="common">poultry shaft louse</name>
    <dbReference type="NCBI Taxonomy" id="328185"/>
    <lineage>
        <taxon>Eukaryota</taxon>
        <taxon>Metazoa</taxon>
        <taxon>Ecdysozoa</taxon>
        <taxon>Arthropoda</taxon>
        <taxon>Hexapoda</taxon>
        <taxon>Insecta</taxon>
        <taxon>Pterygota</taxon>
        <taxon>Neoptera</taxon>
        <taxon>Paraneoptera</taxon>
        <taxon>Psocodea</taxon>
        <taxon>Troctomorpha</taxon>
        <taxon>Phthiraptera</taxon>
        <taxon>Amblycera</taxon>
        <taxon>Menoponidae</taxon>
        <taxon>Menopon</taxon>
    </lineage>
</organism>
<reference evidence="2" key="1">
    <citation type="journal article" date="2024" name="Gigascience">
        <title>Chromosome-level genome of the poultry shaft louse Menopon gallinae provides insight into the host-switching and adaptive evolution of parasitic lice.</title>
        <authorList>
            <person name="Xu Y."/>
            <person name="Ma L."/>
            <person name="Liu S."/>
            <person name="Liang Y."/>
            <person name="Liu Q."/>
            <person name="He Z."/>
            <person name="Tian L."/>
            <person name="Duan Y."/>
            <person name="Cai W."/>
            <person name="Li H."/>
            <person name="Song F."/>
        </authorList>
    </citation>
    <scope>NUCLEOTIDE SEQUENCE</scope>
    <source>
        <strain evidence="2">Cailab_2023a</strain>
    </source>
</reference>
<dbReference type="GO" id="GO:0071897">
    <property type="term" value="P:DNA biosynthetic process"/>
    <property type="evidence" value="ECO:0007669"/>
    <property type="project" value="UniProtKB-ARBA"/>
</dbReference>
<gene>
    <name evidence="2" type="ORF">PYX00_010802</name>
</gene>
<dbReference type="InterPro" id="IPR043502">
    <property type="entry name" value="DNA/RNA_pol_sf"/>
</dbReference>
<dbReference type="Pfam" id="PF00078">
    <property type="entry name" value="RVT_1"/>
    <property type="match status" value="1"/>
</dbReference>
<evidence type="ECO:0000259" key="1">
    <source>
        <dbReference type="PROSITE" id="PS50878"/>
    </source>
</evidence>
<sequence length="232" mass="25902">MDIKGAFDHAWWPTILRRLADSEAPNNLQRVVHNYFKDRRTFITGQEYEVKRTAERGCPQGSILGPIFWNIIMDTFLELNFPFSTRTIAYADDGLIIFSARSRAQLDSRAKTIGAILDAWVGSQKLEICGNKTVTLMLRGRHPDVCGSGLGAPHAAEDSKDGFFRGQRAALLLITKAFRTVSAEALQVVAGLMPIDLVLKMRAEMYQVRAGFSDETEISMKRSMPTLNDSTT</sequence>
<accession>A0AAW2HH63</accession>
<dbReference type="EMBL" id="JARGDH010000005">
    <property type="protein sequence ID" value="KAL0269067.1"/>
    <property type="molecule type" value="Genomic_DNA"/>
</dbReference>
<dbReference type="PROSITE" id="PS50878">
    <property type="entry name" value="RT_POL"/>
    <property type="match status" value="1"/>
</dbReference>
<feature type="domain" description="Reverse transcriptase" evidence="1">
    <location>
        <begin position="1"/>
        <end position="150"/>
    </location>
</feature>
<comment type="caution">
    <text evidence="2">The sequence shown here is derived from an EMBL/GenBank/DDBJ whole genome shotgun (WGS) entry which is preliminary data.</text>
</comment>
<evidence type="ECO:0000313" key="2">
    <source>
        <dbReference type="EMBL" id="KAL0269067.1"/>
    </source>
</evidence>
<dbReference type="InterPro" id="IPR000477">
    <property type="entry name" value="RT_dom"/>
</dbReference>